<keyword evidence="4" id="KW-0732">Signal</keyword>
<feature type="domain" description="Multidrug resistance protein MdtA-like alpha-helical hairpin" evidence="5">
    <location>
        <begin position="100"/>
        <end position="168"/>
    </location>
</feature>
<feature type="chain" id="PRO_5010343553" evidence="4">
    <location>
        <begin position="27"/>
        <end position="357"/>
    </location>
</feature>
<dbReference type="InterPro" id="IPR058792">
    <property type="entry name" value="Beta-barrel_RND_2"/>
</dbReference>
<dbReference type="InterPro" id="IPR058624">
    <property type="entry name" value="MdtA-like_HH"/>
</dbReference>
<dbReference type="PROSITE" id="PS51257">
    <property type="entry name" value="PROKAR_LIPOPROTEIN"/>
    <property type="match status" value="1"/>
</dbReference>
<comment type="similarity">
    <text evidence="2">Belongs to the membrane fusion protein (MFP) (TC 8.A.1) family.</text>
</comment>
<proteinExistence type="inferred from homology"/>
<dbReference type="Proteomes" id="UP000183469">
    <property type="component" value="Unassembled WGS sequence"/>
</dbReference>
<dbReference type="Gene3D" id="1.10.287.470">
    <property type="entry name" value="Helix hairpin bin"/>
    <property type="match status" value="1"/>
</dbReference>
<evidence type="ECO:0000259" key="6">
    <source>
        <dbReference type="Pfam" id="PF25917"/>
    </source>
</evidence>
<dbReference type="NCBIfam" id="TIGR01730">
    <property type="entry name" value="RND_mfp"/>
    <property type="match status" value="1"/>
</dbReference>
<dbReference type="PANTHER" id="PTHR30469">
    <property type="entry name" value="MULTIDRUG RESISTANCE PROTEIN MDTA"/>
    <property type="match status" value="1"/>
</dbReference>
<dbReference type="InterPro" id="IPR058627">
    <property type="entry name" value="MdtA-like_C"/>
</dbReference>
<evidence type="ECO:0000256" key="1">
    <source>
        <dbReference type="ARBA" id="ARBA00004196"/>
    </source>
</evidence>
<sequence>MINFKFGAAALLAVTVLFSGCGHKEAAQDKPMLVKTQQAGLGASAESGSYSGTVKGRHETNMSFQVGGQILARNVQAGSRVRAGDVLMVIDARDVVQQANQGDAQLASARAQLSLAEKNLERYTQLYQENAISRATLDQYQTNYDAAFAAYRSALAQQKQGHNSLGYTNLTAGANGVVSSISAEEGQVVAAGQTVLTLVQTGEMEVEISVPENKVSELTLGMPVSVNFWALKGRADGTIREISPMADPTARTYKVRVAIPEPPEGMQLGMTANVSIKGADNAGAEGAVLPLAAIFQDGDTPQVWVVDEDNKLTAKAVTVENLGDDKVLVTGLNATDLIVTAGVHKLHEGQTVRTEAD</sequence>
<evidence type="ECO:0000256" key="4">
    <source>
        <dbReference type="SAM" id="SignalP"/>
    </source>
</evidence>
<evidence type="ECO:0000259" key="8">
    <source>
        <dbReference type="Pfam" id="PF25967"/>
    </source>
</evidence>
<dbReference type="Gene3D" id="2.40.30.170">
    <property type="match status" value="1"/>
</dbReference>
<dbReference type="EMBL" id="FNQG01000006">
    <property type="protein sequence ID" value="SEA04044.1"/>
    <property type="molecule type" value="Genomic_DNA"/>
</dbReference>
<dbReference type="Pfam" id="PF25954">
    <property type="entry name" value="Beta-barrel_RND_2"/>
    <property type="match status" value="1"/>
</dbReference>
<dbReference type="Pfam" id="PF25876">
    <property type="entry name" value="HH_MFP_RND"/>
    <property type="match status" value="1"/>
</dbReference>
<dbReference type="AlphaFoldDB" id="A0A1H3XZL0"/>
<dbReference type="InterPro" id="IPR058625">
    <property type="entry name" value="MdtA-like_BSH"/>
</dbReference>
<dbReference type="Gene3D" id="2.40.50.100">
    <property type="match status" value="1"/>
</dbReference>
<reference evidence="9 10" key="1">
    <citation type="submission" date="2016-10" db="EMBL/GenBank/DDBJ databases">
        <authorList>
            <person name="de Groot N.N."/>
        </authorList>
    </citation>
    <scope>NUCLEOTIDE SEQUENCE [LARGE SCALE GENOMIC DNA]</scope>
    <source>
        <strain evidence="9 10">DSM 2872</strain>
    </source>
</reference>
<dbReference type="PANTHER" id="PTHR30469:SF15">
    <property type="entry name" value="HLYD FAMILY OF SECRETION PROTEINS"/>
    <property type="match status" value="1"/>
</dbReference>
<feature type="signal peptide" evidence="4">
    <location>
        <begin position="1"/>
        <end position="26"/>
    </location>
</feature>
<dbReference type="OrthoDB" id="9813967at2"/>
<name>A0A1H3XZL0_SELRU</name>
<evidence type="ECO:0000259" key="5">
    <source>
        <dbReference type="Pfam" id="PF25876"/>
    </source>
</evidence>
<dbReference type="Pfam" id="PF25917">
    <property type="entry name" value="BSH_RND"/>
    <property type="match status" value="1"/>
</dbReference>
<dbReference type="SUPFAM" id="SSF111369">
    <property type="entry name" value="HlyD-like secretion proteins"/>
    <property type="match status" value="1"/>
</dbReference>
<organism evidence="9 10">
    <name type="scientific">Selenomonas ruminantium</name>
    <dbReference type="NCBI Taxonomy" id="971"/>
    <lineage>
        <taxon>Bacteria</taxon>
        <taxon>Bacillati</taxon>
        <taxon>Bacillota</taxon>
        <taxon>Negativicutes</taxon>
        <taxon>Selenomonadales</taxon>
        <taxon>Selenomonadaceae</taxon>
        <taxon>Selenomonas</taxon>
    </lineage>
</organism>
<dbReference type="GO" id="GO:1990281">
    <property type="term" value="C:efflux pump complex"/>
    <property type="evidence" value="ECO:0007669"/>
    <property type="project" value="TreeGrafter"/>
</dbReference>
<dbReference type="RefSeq" id="WP_074672094.1">
    <property type="nucleotide sequence ID" value="NZ_FNQG01000006.1"/>
</dbReference>
<evidence type="ECO:0000313" key="9">
    <source>
        <dbReference type="EMBL" id="SEA04044.1"/>
    </source>
</evidence>
<dbReference type="Gene3D" id="2.40.420.20">
    <property type="match status" value="1"/>
</dbReference>
<feature type="domain" description="CusB-like beta-barrel" evidence="7">
    <location>
        <begin position="206"/>
        <end position="278"/>
    </location>
</feature>
<evidence type="ECO:0000259" key="7">
    <source>
        <dbReference type="Pfam" id="PF25954"/>
    </source>
</evidence>
<comment type="subcellular location">
    <subcellularLocation>
        <location evidence="1">Cell envelope</location>
    </subcellularLocation>
</comment>
<accession>A0A1H3XZL0</accession>
<protein>
    <submittedName>
        <fullName evidence="9">RND family efflux transporter, MFP subunit</fullName>
    </submittedName>
</protein>
<gene>
    <name evidence="9" type="ORF">SAMN05660648_01733</name>
</gene>
<evidence type="ECO:0000256" key="2">
    <source>
        <dbReference type="ARBA" id="ARBA00009477"/>
    </source>
</evidence>
<dbReference type="InterPro" id="IPR006143">
    <property type="entry name" value="RND_pump_MFP"/>
</dbReference>
<feature type="domain" description="Multidrug resistance protein MdtA-like C-terminal permuted SH3" evidence="8">
    <location>
        <begin position="288"/>
        <end position="344"/>
    </location>
</feature>
<evidence type="ECO:0000313" key="10">
    <source>
        <dbReference type="Proteomes" id="UP000183469"/>
    </source>
</evidence>
<keyword evidence="3" id="KW-0813">Transport</keyword>
<evidence type="ECO:0000256" key="3">
    <source>
        <dbReference type="ARBA" id="ARBA00022448"/>
    </source>
</evidence>
<dbReference type="Pfam" id="PF25967">
    <property type="entry name" value="RND-MFP_C"/>
    <property type="match status" value="1"/>
</dbReference>
<feature type="domain" description="Multidrug resistance protein MdtA-like barrel-sandwich hybrid" evidence="6">
    <location>
        <begin position="64"/>
        <end position="199"/>
    </location>
</feature>
<dbReference type="GO" id="GO:0015562">
    <property type="term" value="F:efflux transmembrane transporter activity"/>
    <property type="evidence" value="ECO:0007669"/>
    <property type="project" value="TreeGrafter"/>
</dbReference>